<gene>
    <name evidence="1" type="ORF">ESCO13_00116</name>
</gene>
<keyword evidence="2" id="KW-1185">Reference proteome</keyword>
<dbReference type="Proteomes" id="UP000225358">
    <property type="component" value="Segment"/>
</dbReference>
<proteinExistence type="predicted"/>
<sequence length="75" mass="8576">MSITLTGNEIFELFEMLGLNYTIEKDPDLLDVKITIQEDTAIYNDDGDVIYQGRVAYYTDYPEEGAVGIQEENYV</sequence>
<evidence type="ECO:0000313" key="2">
    <source>
        <dbReference type="Proteomes" id="UP000225358"/>
    </source>
</evidence>
<dbReference type="EMBL" id="KX552041">
    <property type="protein sequence ID" value="AOQ27253.1"/>
    <property type="molecule type" value="Genomic_DNA"/>
</dbReference>
<organism evidence="1 2">
    <name type="scientific">Escherichia phage ESCO13</name>
    <dbReference type="NCBI Taxonomy" id="1881104"/>
    <lineage>
        <taxon>Viruses</taxon>
        <taxon>Duplodnaviria</taxon>
        <taxon>Heunggongvirae</taxon>
        <taxon>Uroviricota</taxon>
        <taxon>Caudoviricetes</taxon>
        <taxon>Stephanstirmvirinae</taxon>
        <taxon>Phapecoctavirus</taxon>
        <taxon>Phapecoctavirus ESCO13</taxon>
    </lineage>
</organism>
<evidence type="ECO:0000313" key="1">
    <source>
        <dbReference type="EMBL" id="AOQ27253.1"/>
    </source>
</evidence>
<reference evidence="1" key="1">
    <citation type="submission" date="2017-02" db="EMBL/GenBank/DDBJ databases">
        <title>Complete genome sequence of two Escherichia coli phages, vB_EcoM_ ESCO5 and vB_EcoM_ESCO13, which are related to phAPEC8.</title>
        <authorList>
            <person name="Trotereau A."/>
            <person name="Gonnet M."/>
            <person name="Viardot A."/>
            <person name="Lalmanach A.-C."/>
            <person name="Guabiraba R."/>
            <person name="Chanteloup N."/>
            <person name="Schouler C."/>
        </authorList>
    </citation>
    <scope>NUCLEOTIDE SEQUENCE [LARGE SCALE GENOMIC DNA]</scope>
</reference>
<accession>A0A1D7XFC8</accession>
<protein>
    <submittedName>
        <fullName evidence="1">Uncharacterized protein</fullName>
    </submittedName>
</protein>
<name>A0A1D7XFC8_9CAUD</name>